<dbReference type="Gene3D" id="1.10.1200.10">
    <property type="entry name" value="ACP-like"/>
    <property type="match status" value="1"/>
</dbReference>
<dbReference type="Pfam" id="PF00501">
    <property type="entry name" value="AMP-binding"/>
    <property type="match status" value="1"/>
</dbReference>
<dbReference type="AlphaFoldDB" id="A0A223RSD3"/>
<dbReference type="PROSITE" id="PS50075">
    <property type="entry name" value="CARRIER"/>
    <property type="match status" value="1"/>
</dbReference>
<evidence type="ECO:0000256" key="6">
    <source>
        <dbReference type="ARBA" id="ARBA00033440"/>
    </source>
</evidence>
<dbReference type="InterPro" id="IPR025110">
    <property type="entry name" value="AMP-bd_C"/>
</dbReference>
<dbReference type="InterPro" id="IPR009081">
    <property type="entry name" value="PP-bd_ACP"/>
</dbReference>
<dbReference type="GO" id="GO:0016874">
    <property type="term" value="F:ligase activity"/>
    <property type="evidence" value="ECO:0007669"/>
    <property type="project" value="UniProtKB-KW"/>
</dbReference>
<gene>
    <name evidence="8" type="ORF">CDG81_11245</name>
</gene>
<dbReference type="GO" id="GO:0005737">
    <property type="term" value="C:cytoplasm"/>
    <property type="evidence" value="ECO:0007669"/>
    <property type="project" value="TreeGrafter"/>
</dbReference>
<dbReference type="FunFam" id="3.40.50.12780:FF:000012">
    <property type="entry name" value="Non-ribosomal peptide synthetase"/>
    <property type="match status" value="1"/>
</dbReference>
<keyword evidence="5" id="KW-0436">Ligase</keyword>
<comment type="similarity">
    <text evidence="3">Belongs to the ATP-dependent AMP-binding enzyme family. MbtB subfamily.</text>
</comment>
<dbReference type="Proteomes" id="UP000215043">
    <property type="component" value="Chromosome"/>
</dbReference>
<dbReference type="NCBIfam" id="TIGR01733">
    <property type="entry name" value="AA-adenyl-dom"/>
    <property type="match status" value="1"/>
</dbReference>
<dbReference type="SUPFAM" id="SSF47336">
    <property type="entry name" value="ACP-like"/>
    <property type="match status" value="1"/>
</dbReference>
<dbReference type="Pfam" id="PF13193">
    <property type="entry name" value="AMP-binding_C"/>
    <property type="match status" value="1"/>
</dbReference>
<dbReference type="Pfam" id="PF00550">
    <property type="entry name" value="PP-binding"/>
    <property type="match status" value="1"/>
</dbReference>
<comment type="pathway">
    <text evidence="2">Siderophore biosynthesis; mycobactin biosynthesis.</text>
</comment>
<dbReference type="Gene3D" id="3.40.50.12780">
    <property type="entry name" value="N-terminal domain of ligase-like"/>
    <property type="match status" value="1"/>
</dbReference>
<dbReference type="Gene3D" id="3.30.559.30">
    <property type="entry name" value="Nonribosomal peptide synthetase, condensation domain"/>
    <property type="match status" value="1"/>
</dbReference>
<dbReference type="InterPro" id="IPR020845">
    <property type="entry name" value="AMP-binding_CS"/>
</dbReference>
<dbReference type="GO" id="GO:0031177">
    <property type="term" value="F:phosphopantetheine binding"/>
    <property type="evidence" value="ECO:0007669"/>
    <property type="project" value="TreeGrafter"/>
</dbReference>
<dbReference type="OrthoDB" id="2472181at2"/>
<comment type="cofactor">
    <cofactor evidence="1">
        <name>pantetheine 4'-phosphate</name>
        <dbReference type="ChEBI" id="CHEBI:47942"/>
    </cofactor>
</comment>
<dbReference type="Gene3D" id="3.30.300.30">
    <property type="match status" value="1"/>
</dbReference>
<dbReference type="InterPro" id="IPR057737">
    <property type="entry name" value="Condensation_MtbB-like"/>
</dbReference>
<evidence type="ECO:0000313" key="9">
    <source>
        <dbReference type="Proteomes" id="UP000215043"/>
    </source>
</evidence>
<dbReference type="RefSeq" id="WP_084134042.1">
    <property type="nucleotide sequence ID" value="NZ_CP022752.1"/>
</dbReference>
<dbReference type="PANTHER" id="PTHR45527:SF10">
    <property type="entry name" value="PYOCHELIN SYNTHASE PCHF"/>
    <property type="match status" value="1"/>
</dbReference>
<name>A0A223RSD3_9ACTN</name>
<evidence type="ECO:0000256" key="3">
    <source>
        <dbReference type="ARBA" id="ARBA00007380"/>
    </source>
</evidence>
<dbReference type="EMBL" id="CP022752">
    <property type="protein sequence ID" value="ASU78757.1"/>
    <property type="molecule type" value="Genomic_DNA"/>
</dbReference>
<dbReference type="InterPro" id="IPR001242">
    <property type="entry name" value="Condensation_dom"/>
</dbReference>
<evidence type="ECO:0000313" key="8">
    <source>
        <dbReference type="EMBL" id="ASU78757.1"/>
    </source>
</evidence>
<dbReference type="InterPro" id="IPR045851">
    <property type="entry name" value="AMP-bd_C_sf"/>
</dbReference>
<proteinExistence type="inferred from homology"/>
<dbReference type="PANTHER" id="PTHR45527">
    <property type="entry name" value="NONRIBOSOMAL PEPTIDE SYNTHETASE"/>
    <property type="match status" value="1"/>
</dbReference>
<dbReference type="InterPro" id="IPR042099">
    <property type="entry name" value="ANL_N_sf"/>
</dbReference>
<dbReference type="InterPro" id="IPR010071">
    <property type="entry name" value="AA_adenyl_dom"/>
</dbReference>
<evidence type="ECO:0000256" key="1">
    <source>
        <dbReference type="ARBA" id="ARBA00001957"/>
    </source>
</evidence>
<accession>A0A223RSD3</accession>
<dbReference type="PROSITE" id="PS00455">
    <property type="entry name" value="AMP_BINDING"/>
    <property type="match status" value="1"/>
</dbReference>
<protein>
    <recommendedName>
        <fullName evidence="4">Phenyloxazoline synthase MbtB</fullName>
    </recommendedName>
    <alternativeName>
        <fullName evidence="6">Mycobactin synthetase protein B</fullName>
    </alternativeName>
</protein>
<feature type="domain" description="Carrier" evidence="7">
    <location>
        <begin position="985"/>
        <end position="1060"/>
    </location>
</feature>
<evidence type="ECO:0000259" key="7">
    <source>
        <dbReference type="PROSITE" id="PS50075"/>
    </source>
</evidence>
<dbReference type="SUPFAM" id="SSF56801">
    <property type="entry name" value="Acetyl-CoA synthetase-like"/>
    <property type="match status" value="1"/>
</dbReference>
<dbReference type="SUPFAM" id="SSF52777">
    <property type="entry name" value="CoA-dependent acyltransferases"/>
    <property type="match status" value="2"/>
</dbReference>
<dbReference type="GO" id="GO:0044550">
    <property type="term" value="P:secondary metabolite biosynthetic process"/>
    <property type="evidence" value="ECO:0007669"/>
    <property type="project" value="TreeGrafter"/>
</dbReference>
<evidence type="ECO:0000256" key="4">
    <source>
        <dbReference type="ARBA" id="ARBA00016743"/>
    </source>
</evidence>
<dbReference type="Pfam" id="PF00668">
    <property type="entry name" value="Condensation"/>
    <property type="match status" value="1"/>
</dbReference>
<dbReference type="InterPro" id="IPR000873">
    <property type="entry name" value="AMP-dep_synth/lig_dom"/>
</dbReference>
<dbReference type="GO" id="GO:0008610">
    <property type="term" value="P:lipid biosynthetic process"/>
    <property type="evidence" value="ECO:0007669"/>
    <property type="project" value="UniProtKB-ARBA"/>
</dbReference>
<dbReference type="KEGG" id="aey:CDG81_11245"/>
<dbReference type="InterPro" id="IPR023213">
    <property type="entry name" value="CAT-like_dom_sf"/>
</dbReference>
<dbReference type="InterPro" id="IPR036736">
    <property type="entry name" value="ACP-like_sf"/>
</dbReference>
<evidence type="ECO:0000256" key="2">
    <source>
        <dbReference type="ARBA" id="ARBA00005102"/>
    </source>
</evidence>
<sequence>MREIDSEIIESFPTTPVQRSYWLGRNPEQPLGGVGCHMYFEFAPKAVPDVSRLATAYHELQERHPMLRAVFPTERQGIISAEPIDTLVVHDFSDRAAGSVESALETVRENFTRRDPDPTRGPMTALTLSLLPEGESRLHVDFDLMVADPPSIRIALDDLVELYEQAEPPPIMYDFVRYRHEHGGAKDESGPESRAEIRRLLEGLDVAPPRLPMTCAPEELSEAEFGRRLLQLSPARWRRIREKAENVNTRPESVLYAAYVHTLARWSENQGFLVNVPVFDRPPVHADIDRVVGDFSRLLAAPVTTSEGSSLRELLGKVNESERILNANRDSLSVQAITDEAHRRREPAPVLGVVYTEMNRELVSERFVRRFGHPHRMGTQTPQVWLDCLVYPLGESMCMAWDAAEDLFRDGVLDGMAECCQRLLTAFADNEWTSTPPKSLPVRQRVRRHRVNATDGPLSGKLLHETFFESAELEPEVTALVHAGRSLNRGELAEWALRFAALLSDYGVEHEEPVGIRLEAGPCQIAAVLGVLAAGACYVPVGPEQPSNRLDRILDTAEVRFVIGSAPSDRDGTHVGSVEYIPPAEADQFPARTRPLPVSDRSLAYIIFTSGSTGTPKGVEVEHRSVVNSLEDLNRRGDVRATDRCLWVSALDFDLSVYEIFGPLMVGGSVVVPTADEHRDPEAWLRLMEQHRVTVWDSVPALLDMLVSTAEVAVAEGRTHAEMWEERDRIPEVSENPLRRLRAVFTGGDWIPLELPTRLHRLARDCRFLACGGATEGAVYSNCFEVCRVEPNWMSIPYGYPLRNQRYRVVDEQERDCPEWVPGEMWIGGVGVARGYCRDPERTADRFREIEGVRWYRTGDRGRYRDDGALEFLGRLDDQIKLRGYRIELGEIESVLSSHPDVSRAVAVVSSEESIPGLVAFVQPVGDEIDLQGVQECARNWLADYACPSRIFVLLEFPLNTNGKVDRATLAGWAVPMSESVPDEPPRTETERRLAQEWNALLDSDVTARGQSFFDLGGDSVGITRLAAVIADRFGVRVSLRRLQTRATLADMAETIEEALQSRDRRSV</sequence>
<evidence type="ECO:0000256" key="5">
    <source>
        <dbReference type="ARBA" id="ARBA00022598"/>
    </source>
</evidence>
<dbReference type="GO" id="GO:0043041">
    <property type="term" value="P:amino acid activation for nonribosomal peptide biosynthetic process"/>
    <property type="evidence" value="ECO:0007669"/>
    <property type="project" value="TreeGrafter"/>
</dbReference>
<organism evidence="8 9">
    <name type="scientific">Actinopolyspora erythraea</name>
    <dbReference type="NCBI Taxonomy" id="414996"/>
    <lineage>
        <taxon>Bacteria</taxon>
        <taxon>Bacillati</taxon>
        <taxon>Actinomycetota</taxon>
        <taxon>Actinomycetes</taxon>
        <taxon>Actinopolysporales</taxon>
        <taxon>Actinopolysporaceae</taxon>
        <taxon>Actinopolyspora</taxon>
    </lineage>
</organism>
<reference evidence="8 9" key="1">
    <citation type="submission" date="2017-08" db="EMBL/GenBank/DDBJ databases">
        <title>The complete genome sequence of moderately halophilic actinomycete Actinopolyspora erythraea YIM 90600, the producer of novel erythromycin, novel actinopolysporins A-C and tubercidin.</title>
        <authorList>
            <person name="Yin M."/>
            <person name="Tang S."/>
        </authorList>
    </citation>
    <scope>NUCLEOTIDE SEQUENCE [LARGE SCALE GENOMIC DNA]</scope>
    <source>
        <strain evidence="8 9">YIM 90600</strain>
    </source>
</reference>
<dbReference type="CDD" id="cd19535">
    <property type="entry name" value="Cyc_NRPS"/>
    <property type="match status" value="1"/>
</dbReference>
<dbReference type="Gene3D" id="3.30.559.10">
    <property type="entry name" value="Chloramphenicol acetyltransferase-like domain"/>
    <property type="match status" value="1"/>
</dbReference>